<dbReference type="Ensembl" id="ENSCINT00000032876.1">
    <property type="protein sequence ID" value="ENSCINP00000032858.1"/>
    <property type="gene ID" value="ENSCING00000019926.1"/>
</dbReference>
<reference evidence="1" key="2">
    <citation type="submission" date="2025-08" db="UniProtKB">
        <authorList>
            <consortium name="Ensembl"/>
        </authorList>
    </citation>
    <scope>IDENTIFICATION</scope>
</reference>
<reference evidence="2" key="1">
    <citation type="journal article" date="2002" name="Science">
        <title>The draft genome of Ciona intestinalis: insights into chordate and vertebrate origins.</title>
        <authorList>
            <person name="Dehal P."/>
            <person name="Satou Y."/>
            <person name="Campbell R.K."/>
            <person name="Chapman J."/>
            <person name="Degnan B."/>
            <person name="De Tomaso A."/>
            <person name="Davidson B."/>
            <person name="Di Gregorio A."/>
            <person name="Gelpke M."/>
            <person name="Goodstein D.M."/>
            <person name="Harafuji N."/>
            <person name="Hastings K.E."/>
            <person name="Ho I."/>
            <person name="Hotta K."/>
            <person name="Huang W."/>
            <person name="Kawashima T."/>
            <person name="Lemaire P."/>
            <person name="Martinez D."/>
            <person name="Meinertzhagen I.A."/>
            <person name="Necula S."/>
            <person name="Nonaka M."/>
            <person name="Putnam N."/>
            <person name="Rash S."/>
            <person name="Saiga H."/>
            <person name="Satake M."/>
            <person name="Terry A."/>
            <person name="Yamada L."/>
            <person name="Wang H.G."/>
            <person name="Awazu S."/>
            <person name="Azumi K."/>
            <person name="Boore J."/>
            <person name="Branno M."/>
            <person name="Chin-Bow S."/>
            <person name="DeSantis R."/>
            <person name="Doyle S."/>
            <person name="Francino P."/>
            <person name="Keys D.N."/>
            <person name="Haga S."/>
            <person name="Hayashi H."/>
            <person name="Hino K."/>
            <person name="Imai K.S."/>
            <person name="Inaba K."/>
            <person name="Kano S."/>
            <person name="Kobayashi K."/>
            <person name="Kobayashi M."/>
            <person name="Lee B.I."/>
            <person name="Makabe K.W."/>
            <person name="Manohar C."/>
            <person name="Matassi G."/>
            <person name="Medina M."/>
            <person name="Mochizuki Y."/>
            <person name="Mount S."/>
            <person name="Morishita T."/>
            <person name="Miura S."/>
            <person name="Nakayama A."/>
            <person name="Nishizaka S."/>
            <person name="Nomoto H."/>
            <person name="Ohta F."/>
            <person name="Oishi K."/>
            <person name="Rigoutsos I."/>
            <person name="Sano M."/>
            <person name="Sasaki A."/>
            <person name="Sasakura Y."/>
            <person name="Shoguchi E."/>
            <person name="Shin-i T."/>
            <person name="Spagnuolo A."/>
            <person name="Stainier D."/>
            <person name="Suzuki M.M."/>
            <person name="Tassy O."/>
            <person name="Takatori N."/>
            <person name="Tokuoka M."/>
            <person name="Yagi K."/>
            <person name="Yoshizaki F."/>
            <person name="Wada S."/>
            <person name="Zhang C."/>
            <person name="Hyatt P.D."/>
            <person name="Larimer F."/>
            <person name="Detter C."/>
            <person name="Doggett N."/>
            <person name="Glavina T."/>
            <person name="Hawkins T."/>
            <person name="Richardson P."/>
            <person name="Lucas S."/>
            <person name="Kohara Y."/>
            <person name="Levine M."/>
            <person name="Satoh N."/>
            <person name="Rokhsar D.S."/>
        </authorList>
    </citation>
    <scope>NUCLEOTIDE SEQUENCE [LARGE SCALE GENOMIC DNA]</scope>
</reference>
<evidence type="ECO:0000313" key="1">
    <source>
        <dbReference type="Ensembl" id="ENSCINP00000032858.1"/>
    </source>
</evidence>
<reference evidence="1" key="3">
    <citation type="submission" date="2025-09" db="UniProtKB">
        <authorList>
            <consortium name="Ensembl"/>
        </authorList>
    </citation>
    <scope>IDENTIFICATION</scope>
</reference>
<organism evidence="1 2">
    <name type="scientific">Ciona intestinalis</name>
    <name type="common">Transparent sea squirt</name>
    <name type="synonym">Ascidia intestinalis</name>
    <dbReference type="NCBI Taxonomy" id="7719"/>
    <lineage>
        <taxon>Eukaryota</taxon>
        <taxon>Metazoa</taxon>
        <taxon>Chordata</taxon>
        <taxon>Tunicata</taxon>
        <taxon>Ascidiacea</taxon>
        <taxon>Phlebobranchia</taxon>
        <taxon>Cionidae</taxon>
        <taxon>Ciona</taxon>
    </lineage>
</organism>
<dbReference type="AlphaFoldDB" id="H2XT74"/>
<evidence type="ECO:0000313" key="2">
    <source>
        <dbReference type="Proteomes" id="UP000008144"/>
    </source>
</evidence>
<dbReference type="Proteomes" id="UP000008144">
    <property type="component" value="Unassembled WGS sequence"/>
</dbReference>
<dbReference type="InParanoid" id="H2XT74"/>
<sequence>MINPIPTAKERMGNDVPVILTEKPPAFKTKSRKLWSSVAIFKEATK</sequence>
<keyword evidence="2" id="KW-1185">Reference proteome</keyword>
<protein>
    <submittedName>
        <fullName evidence="1">Uncharacterized protein</fullName>
    </submittedName>
</protein>
<name>H2XT74_CIOIN</name>
<dbReference type="HOGENOM" id="CLU_3191017_0_0_1"/>
<accession>H2XT74</accession>
<proteinExistence type="predicted"/>